<name>A0A7J4JM57_9ARCH</name>
<organism evidence="1 3">
    <name type="scientific">Candidatus Iainarchaeum sp</name>
    <dbReference type="NCBI Taxonomy" id="3101447"/>
    <lineage>
        <taxon>Archaea</taxon>
        <taxon>Candidatus Iainarchaeota</taxon>
        <taxon>Candidatus Iainarchaeia</taxon>
        <taxon>Candidatus Iainarchaeales</taxon>
        <taxon>Candidatus Iainarchaeaceae</taxon>
        <taxon>Candidatus Iainarchaeum</taxon>
    </lineage>
</organism>
<reference evidence="2" key="3">
    <citation type="submission" date="2021-05" db="EMBL/GenBank/DDBJ databases">
        <title>Protein family content uncovers lineage relationships and bacterial pathway maintenance mechanisms in DPANN archaea.</title>
        <authorList>
            <person name="Castelle C.J."/>
            <person name="Meheust R."/>
            <person name="Jaffe A.L."/>
            <person name="Seitz K."/>
            <person name="Gong X."/>
            <person name="Baker B.J."/>
            <person name="Banfield J.F."/>
        </authorList>
    </citation>
    <scope>NUCLEOTIDE SEQUENCE</scope>
    <source>
        <strain evidence="2">RIFCSPLOWO2_01_FULL_58_19</strain>
    </source>
</reference>
<dbReference type="Proteomes" id="UP000564964">
    <property type="component" value="Unassembled WGS sequence"/>
</dbReference>
<sequence>MGLIGTARRKLGNQLERLSERRMARLGNRRDKRMGTRNRTGGELTKALHDLAAARGWREGRGRQQTDYGMARETAAAAGKVRKAAKAHARAIRRDDRDVHRYRRIRKRHASGWIGQSIRWLQK</sequence>
<protein>
    <submittedName>
        <fullName evidence="1">Uncharacterized protein</fullName>
    </submittedName>
</protein>
<accession>A0A7J4JM57</accession>
<dbReference type="Proteomes" id="UP000678237">
    <property type="component" value="Unassembled WGS sequence"/>
</dbReference>
<dbReference type="AlphaFoldDB" id="A0A7J4JM57"/>
<evidence type="ECO:0000313" key="1">
    <source>
        <dbReference type="EMBL" id="HIH16977.1"/>
    </source>
</evidence>
<reference evidence="2" key="2">
    <citation type="submission" date="2021-03" db="EMBL/GenBank/DDBJ databases">
        <authorList>
            <person name="Jaffe A."/>
        </authorList>
    </citation>
    <scope>NUCLEOTIDE SEQUENCE</scope>
    <source>
        <strain evidence="2">RIFCSPLOWO2_01_FULL_58_19</strain>
    </source>
</reference>
<reference evidence="1" key="1">
    <citation type="journal article" date="2020" name="bioRxiv">
        <title>A rank-normalized archaeal taxonomy based on genome phylogeny resolves widespread incomplete and uneven classifications.</title>
        <authorList>
            <person name="Rinke C."/>
            <person name="Chuvochina M."/>
            <person name="Mussig A.J."/>
            <person name="Chaumeil P.-A."/>
            <person name="Waite D.W."/>
            <person name="Whitman W.B."/>
            <person name="Parks D.H."/>
            <person name="Hugenholtz P."/>
        </authorList>
    </citation>
    <scope>NUCLEOTIDE SEQUENCE</scope>
    <source>
        <strain evidence="1">UBA10219</strain>
    </source>
</reference>
<dbReference type="EMBL" id="JAGVWE010000002">
    <property type="protein sequence ID" value="MBS3062561.1"/>
    <property type="molecule type" value="Genomic_DNA"/>
</dbReference>
<evidence type="ECO:0000313" key="2">
    <source>
        <dbReference type="EMBL" id="MBS3062561.1"/>
    </source>
</evidence>
<proteinExistence type="predicted"/>
<evidence type="ECO:0000313" key="3">
    <source>
        <dbReference type="Proteomes" id="UP000564964"/>
    </source>
</evidence>
<gene>
    <name evidence="1" type="ORF">HA252_06240</name>
    <name evidence="2" type="ORF">J4203_01690</name>
</gene>
<dbReference type="EMBL" id="DUGH01000148">
    <property type="protein sequence ID" value="HIH16977.1"/>
    <property type="molecule type" value="Genomic_DNA"/>
</dbReference>
<comment type="caution">
    <text evidence="1">The sequence shown here is derived from an EMBL/GenBank/DDBJ whole genome shotgun (WGS) entry which is preliminary data.</text>
</comment>